<evidence type="ECO:0000313" key="4">
    <source>
        <dbReference type="Proteomes" id="UP000737420"/>
    </source>
</evidence>
<organism evidence="3 4">
    <name type="scientific">Aeromonas caviae</name>
    <name type="common">Aeromonas punctata</name>
    <dbReference type="NCBI Taxonomy" id="648"/>
    <lineage>
        <taxon>Bacteria</taxon>
        <taxon>Pseudomonadati</taxon>
        <taxon>Pseudomonadota</taxon>
        <taxon>Gammaproteobacteria</taxon>
        <taxon>Aeromonadales</taxon>
        <taxon>Aeromonadaceae</taxon>
        <taxon>Aeromonas</taxon>
    </lineage>
</organism>
<proteinExistence type="predicted"/>
<dbReference type="EMBL" id="BPOP01000082">
    <property type="protein sequence ID" value="GJB94208.1"/>
    <property type="molecule type" value="Genomic_DNA"/>
</dbReference>
<accession>A0ABD0BDL2</accession>
<evidence type="ECO:0000256" key="1">
    <source>
        <dbReference type="ARBA" id="ARBA00023015"/>
    </source>
</evidence>
<sequence>MYKFSEEEVREACEKIGLNPLSTQQAVEVMCNGRTQMSVAEKSGISQPGLHKRMAKVRAALGLKGVMTVFVGQRCEFTGTLSQIAAAFDVPRRTLAWKAEGIRPESVEMIRAVESFIGKRSTKFQDK</sequence>
<evidence type="ECO:0000256" key="2">
    <source>
        <dbReference type="ARBA" id="ARBA00023163"/>
    </source>
</evidence>
<keyword evidence="2" id="KW-0804">Transcription</keyword>
<evidence type="ECO:0008006" key="5">
    <source>
        <dbReference type="Google" id="ProtNLM"/>
    </source>
</evidence>
<keyword evidence="1" id="KW-0805">Transcription regulation</keyword>
<comment type="caution">
    <text evidence="3">The sequence shown here is derived from an EMBL/GenBank/DDBJ whole genome shotgun (WGS) entry which is preliminary data.</text>
</comment>
<protein>
    <recommendedName>
        <fullName evidence="5">Transcriptional regulator</fullName>
    </recommendedName>
</protein>
<dbReference type="RefSeq" id="WP_223931366.1">
    <property type="nucleotide sequence ID" value="NZ_BPNR01000087.1"/>
</dbReference>
<dbReference type="Proteomes" id="UP000737420">
    <property type="component" value="Unassembled WGS sequence"/>
</dbReference>
<reference evidence="3 4" key="1">
    <citation type="submission" date="2021-07" db="EMBL/GenBank/DDBJ databases">
        <title>Draft genome sequence of carbapenem-resistant Aeromonas spp. in Japan.</title>
        <authorList>
            <person name="Maehana S."/>
            <person name="Suzuki M."/>
            <person name="Kitasato H."/>
        </authorList>
    </citation>
    <scope>NUCLEOTIDE SEQUENCE [LARGE SCALE GENOMIC DNA]</scope>
    <source>
        <strain evidence="3 4">KAM382</strain>
    </source>
</reference>
<dbReference type="AlphaFoldDB" id="A0ABD0BDL2"/>
<evidence type="ECO:0000313" key="3">
    <source>
        <dbReference type="EMBL" id="GJB94208.1"/>
    </source>
</evidence>
<name>A0ABD0BDL2_AERCA</name>
<dbReference type="InterPro" id="IPR053721">
    <property type="entry name" value="Fimbrial_Adhesin_Reg"/>
</dbReference>
<gene>
    <name evidence="3" type="ORF">KAM382_42690</name>
</gene>
<dbReference type="Gene3D" id="1.10.10.2690">
    <property type="match status" value="1"/>
</dbReference>